<name>A0A1W7R7N9_AEDAL</name>
<dbReference type="VEuPathDB" id="VectorBase:AALFPA_059324"/>
<feature type="signal peptide" evidence="2">
    <location>
        <begin position="1"/>
        <end position="26"/>
    </location>
</feature>
<dbReference type="VEuPathDB" id="VectorBase:AALC636_009795"/>
<protein>
    <submittedName>
        <fullName evidence="3">Putative proline rich salivary secreted peptide</fullName>
    </submittedName>
</protein>
<feature type="chain" id="PRO_5013071823" evidence="2">
    <location>
        <begin position="27"/>
        <end position="172"/>
    </location>
</feature>
<dbReference type="EMBL" id="GEHC01000486">
    <property type="protein sequence ID" value="JAV47159.1"/>
    <property type="molecule type" value="Transcribed_RNA"/>
</dbReference>
<proteinExistence type="predicted"/>
<reference evidence="3" key="1">
    <citation type="submission" date="2016-03" db="EMBL/GenBank/DDBJ databases">
        <title>RNAseq analyses of the sensorial organs of adult female Aedes albopictus.</title>
        <authorList>
            <person name="Fabrizio L."/>
            <person name="Ribeiro J.M."/>
            <person name="Arca B."/>
        </authorList>
    </citation>
    <scope>NUCLEOTIDE SEQUENCE</scope>
</reference>
<evidence type="ECO:0000256" key="2">
    <source>
        <dbReference type="SAM" id="SignalP"/>
    </source>
</evidence>
<evidence type="ECO:0000256" key="1">
    <source>
        <dbReference type="SAM" id="MobiDB-lite"/>
    </source>
</evidence>
<sequence>MTSRRMVPVKLTIAVGFLFTISVCSSSMTAKKSPSSTGRVRSVESGLDDELIPSYECAHRSRDWTMRCMVPVTNFQMSLDLCGTNQTPDKNHVQNCVKELYILGKSCPQTSMMDAAKEMMHQKGPPPPPPAPQTTKPKKPKAKKLLENSLPHLSKAYSKGTVGGRKKEKFDL</sequence>
<feature type="region of interest" description="Disordered" evidence="1">
    <location>
        <begin position="118"/>
        <end position="172"/>
    </location>
</feature>
<keyword evidence="2" id="KW-0732">Signal</keyword>
<dbReference type="AlphaFoldDB" id="A0A1W7R7N9"/>
<organism evidence="3">
    <name type="scientific">Aedes albopictus</name>
    <name type="common">Asian tiger mosquito</name>
    <name type="synonym">Stegomyia albopicta</name>
    <dbReference type="NCBI Taxonomy" id="7160"/>
    <lineage>
        <taxon>Eukaryota</taxon>
        <taxon>Metazoa</taxon>
        <taxon>Ecdysozoa</taxon>
        <taxon>Arthropoda</taxon>
        <taxon>Hexapoda</taxon>
        <taxon>Insecta</taxon>
        <taxon>Pterygota</taxon>
        <taxon>Neoptera</taxon>
        <taxon>Endopterygota</taxon>
        <taxon>Diptera</taxon>
        <taxon>Nematocera</taxon>
        <taxon>Culicoidea</taxon>
        <taxon>Culicidae</taxon>
        <taxon>Culicinae</taxon>
        <taxon>Aedini</taxon>
        <taxon>Aedes</taxon>
        <taxon>Stegomyia</taxon>
    </lineage>
</organism>
<accession>A0A1W7R7N9</accession>
<evidence type="ECO:0000313" key="3">
    <source>
        <dbReference type="EMBL" id="JAV47159.1"/>
    </source>
</evidence>